<dbReference type="PANTHER" id="PTHR46401:SF2">
    <property type="entry name" value="GLYCOSYLTRANSFERASE WBBK-RELATED"/>
    <property type="match status" value="1"/>
</dbReference>
<accession>A0A1G9RND3</accession>
<dbReference type="AlphaFoldDB" id="A0A1G9RND3"/>
<dbReference type="InterPro" id="IPR001296">
    <property type="entry name" value="Glyco_trans_1"/>
</dbReference>
<feature type="domain" description="Glycosyltransferase subfamily 4-like N-terminal" evidence="3">
    <location>
        <begin position="17"/>
        <end position="173"/>
    </location>
</feature>
<proteinExistence type="predicted"/>
<evidence type="ECO:0000313" key="5">
    <source>
        <dbReference type="Proteomes" id="UP000198901"/>
    </source>
</evidence>
<protein>
    <submittedName>
        <fullName evidence="4">Glycosyltransferase involved in cell wall bisynthesis</fullName>
    </submittedName>
</protein>
<evidence type="ECO:0000313" key="4">
    <source>
        <dbReference type="EMBL" id="SDM23905.1"/>
    </source>
</evidence>
<dbReference type="GO" id="GO:0016757">
    <property type="term" value="F:glycosyltransferase activity"/>
    <property type="evidence" value="ECO:0007669"/>
    <property type="project" value="InterPro"/>
</dbReference>
<sequence length="365" mass="41403">MKIGIEAQRLFRPAKYGVEWITLELIHALQKIDRRNDYFIFVKPDEDRSCYTPASNFHITEIPAYNSMHWEQIQLPRYMRRFRINLLHCTGNTAPVRRDIPLVLTLHDVLFMDEKAKMATRYQQLGSRYKRWIVPRIVEQSDCIITGSAVERNHILQKFPEIDAGTVKVIAGGAGEVFRTGRPEPPFTTPYFFFLGSTDPKRNTANVLEAFAQVADEYPEVSLVVADITRGYLEEVLAEIGRKALIRRILISEYIPRDQLPSIYRSASLFLYPSLRDSFGLPVLEAMASGVPVIASNHSVMHEITANAALLVDPSQPSAIAAAIREVYSNRALADGLIRRGIEGAEAFSWETAARQLLDIYESFK</sequence>
<evidence type="ECO:0000259" key="3">
    <source>
        <dbReference type="Pfam" id="PF13439"/>
    </source>
</evidence>
<dbReference type="Pfam" id="PF13439">
    <property type="entry name" value="Glyco_transf_4"/>
    <property type="match status" value="1"/>
</dbReference>
<feature type="domain" description="Glycosyl transferase family 1" evidence="2">
    <location>
        <begin position="188"/>
        <end position="341"/>
    </location>
</feature>
<evidence type="ECO:0000256" key="1">
    <source>
        <dbReference type="ARBA" id="ARBA00022679"/>
    </source>
</evidence>
<dbReference type="InterPro" id="IPR028098">
    <property type="entry name" value="Glyco_trans_4-like_N"/>
</dbReference>
<dbReference type="OrthoDB" id="9801609at2"/>
<dbReference type="STRING" id="563176.SAMN04488090_2940"/>
<organism evidence="4 5">
    <name type="scientific">Siphonobacter aquaeclarae</name>
    <dbReference type="NCBI Taxonomy" id="563176"/>
    <lineage>
        <taxon>Bacteria</taxon>
        <taxon>Pseudomonadati</taxon>
        <taxon>Bacteroidota</taxon>
        <taxon>Cytophagia</taxon>
        <taxon>Cytophagales</taxon>
        <taxon>Cytophagaceae</taxon>
        <taxon>Siphonobacter</taxon>
    </lineage>
</organism>
<dbReference type="SUPFAM" id="SSF53756">
    <property type="entry name" value="UDP-Glycosyltransferase/glycogen phosphorylase"/>
    <property type="match status" value="1"/>
</dbReference>
<dbReference type="Proteomes" id="UP000198901">
    <property type="component" value="Unassembled WGS sequence"/>
</dbReference>
<dbReference type="EMBL" id="FNGS01000005">
    <property type="protein sequence ID" value="SDM23905.1"/>
    <property type="molecule type" value="Genomic_DNA"/>
</dbReference>
<name>A0A1G9RND3_9BACT</name>
<keyword evidence="1 4" id="KW-0808">Transferase</keyword>
<dbReference type="GO" id="GO:0009103">
    <property type="term" value="P:lipopolysaccharide biosynthetic process"/>
    <property type="evidence" value="ECO:0007669"/>
    <property type="project" value="TreeGrafter"/>
</dbReference>
<gene>
    <name evidence="4" type="ORF">SAMN04488090_2940</name>
</gene>
<dbReference type="CDD" id="cd03809">
    <property type="entry name" value="GT4_MtfB-like"/>
    <property type="match status" value="1"/>
</dbReference>
<evidence type="ECO:0000259" key="2">
    <source>
        <dbReference type="Pfam" id="PF00534"/>
    </source>
</evidence>
<dbReference type="Pfam" id="PF00534">
    <property type="entry name" value="Glycos_transf_1"/>
    <property type="match status" value="1"/>
</dbReference>
<keyword evidence="5" id="KW-1185">Reference proteome</keyword>
<dbReference type="PANTHER" id="PTHR46401">
    <property type="entry name" value="GLYCOSYLTRANSFERASE WBBK-RELATED"/>
    <property type="match status" value="1"/>
</dbReference>
<dbReference type="Gene3D" id="3.40.50.2000">
    <property type="entry name" value="Glycogen Phosphorylase B"/>
    <property type="match status" value="2"/>
</dbReference>
<reference evidence="4 5" key="1">
    <citation type="submission" date="2016-10" db="EMBL/GenBank/DDBJ databases">
        <authorList>
            <person name="de Groot N.N."/>
        </authorList>
    </citation>
    <scope>NUCLEOTIDE SEQUENCE [LARGE SCALE GENOMIC DNA]</scope>
    <source>
        <strain evidence="4 5">DSM 21668</strain>
    </source>
</reference>
<dbReference type="RefSeq" id="WP_093203671.1">
    <property type="nucleotide sequence ID" value="NZ_FNGS01000005.1"/>
</dbReference>